<dbReference type="Proteomes" id="UP000001497">
    <property type="component" value="Chromosome"/>
</dbReference>
<dbReference type="OrthoDB" id="9810656at2"/>
<evidence type="ECO:0000259" key="7">
    <source>
        <dbReference type="Pfam" id="PF03544"/>
    </source>
</evidence>
<evidence type="ECO:0000313" key="8">
    <source>
        <dbReference type="EMBL" id="ACX74409.1"/>
    </source>
</evidence>
<organism evidence="9 10">
    <name type="scientific">Fibrobacter succinogenes (strain ATCC 19169 / S85)</name>
    <dbReference type="NCBI Taxonomy" id="59374"/>
    <lineage>
        <taxon>Bacteria</taxon>
        <taxon>Pseudomonadati</taxon>
        <taxon>Fibrobacterota</taxon>
        <taxon>Fibrobacteria</taxon>
        <taxon>Fibrobacterales</taxon>
        <taxon>Fibrobacteraceae</taxon>
        <taxon>Fibrobacter</taxon>
    </lineage>
</organism>
<dbReference type="EMBL" id="CP001792">
    <property type="protein sequence ID" value="ACX74409.1"/>
    <property type="molecule type" value="Genomic_DNA"/>
</dbReference>
<dbReference type="Pfam" id="PF03544">
    <property type="entry name" value="TonB_C"/>
    <property type="match status" value="1"/>
</dbReference>
<evidence type="ECO:0000256" key="6">
    <source>
        <dbReference type="SAM" id="SignalP"/>
    </source>
</evidence>
<protein>
    <submittedName>
        <fullName evidence="9">Putative lipoprotein</fullName>
    </submittedName>
</protein>
<evidence type="ECO:0000256" key="2">
    <source>
        <dbReference type="ARBA" id="ARBA00022692"/>
    </source>
</evidence>
<feature type="compositionally biased region" description="Basic and acidic residues" evidence="5">
    <location>
        <begin position="39"/>
        <end position="54"/>
    </location>
</feature>
<evidence type="ECO:0000256" key="3">
    <source>
        <dbReference type="ARBA" id="ARBA00022989"/>
    </source>
</evidence>
<feature type="region of interest" description="Disordered" evidence="5">
    <location>
        <begin position="25"/>
        <end position="65"/>
    </location>
</feature>
<feature type="compositionally biased region" description="Polar residues" evidence="5">
    <location>
        <begin position="25"/>
        <end position="38"/>
    </location>
</feature>
<reference evidence="8 11" key="1">
    <citation type="submission" date="2009-10" db="EMBL/GenBank/DDBJ databases">
        <title>Complete sequence of Fibrobacter succinogenes subsp. succinogenes S85.</title>
        <authorList>
            <consortium name="US DOE Joint Genome Institute"/>
            <person name="Lucas S."/>
            <person name="Copeland A."/>
            <person name="Lapidus A."/>
            <person name="Glavina del Rio T."/>
            <person name="Tice H."/>
            <person name="Bruce D."/>
            <person name="Goodwin L."/>
            <person name="Pitluck S."/>
            <person name="Chertkov O."/>
            <person name="Detter J.C."/>
            <person name="Han C."/>
            <person name="Tapia R."/>
            <person name="Larimer F."/>
            <person name="Land M."/>
            <person name="Hauser L."/>
            <person name="Kyrpides N."/>
            <person name="Mikhailova N."/>
            <person name="Weimer P.J."/>
            <person name="Stevenson D.M."/>
            <person name="Boyum J."/>
            <person name="Brumm P.I."/>
            <person name="Mead D."/>
        </authorList>
    </citation>
    <scope>NUCLEOTIDE SEQUENCE [LARGE SCALE GENOMIC DNA]</scope>
    <source>
        <strain evidence="11">ATCC 19169 / S85</strain>
        <strain evidence="8">S85</strain>
    </source>
</reference>
<dbReference type="GO" id="GO:0055085">
    <property type="term" value="P:transmembrane transport"/>
    <property type="evidence" value="ECO:0007669"/>
    <property type="project" value="InterPro"/>
</dbReference>
<dbReference type="KEGG" id="fsu:Fisuc_0799"/>
<keyword evidence="4" id="KW-0472">Membrane</keyword>
<feature type="signal peptide" evidence="6">
    <location>
        <begin position="1"/>
        <end position="22"/>
    </location>
</feature>
<dbReference type="SUPFAM" id="SSF74653">
    <property type="entry name" value="TolA/TonB C-terminal domain"/>
    <property type="match status" value="1"/>
</dbReference>
<comment type="subcellular location">
    <subcellularLocation>
        <location evidence="1">Membrane</location>
        <topology evidence="1">Single-pass membrane protein</topology>
    </subcellularLocation>
</comment>
<dbReference type="eggNOG" id="COG0810">
    <property type="taxonomic scope" value="Bacteria"/>
</dbReference>
<reference evidence="9" key="3">
    <citation type="submission" date="2010-08" db="EMBL/GenBank/DDBJ databases">
        <authorList>
            <person name="Durkin A.S."/>
            <person name="Nelson K.E."/>
            <person name="Morrison M."/>
            <person name="Forsberg C.W."/>
            <person name="Wilson D.B."/>
            <person name="Russell J.B."/>
            <person name="Cann I.K.O."/>
            <person name="Mackie R.I."/>
            <person name="White B.A."/>
        </authorList>
    </citation>
    <scope>NUCLEOTIDE SEQUENCE</scope>
    <source>
        <strain evidence="9">S85</strain>
    </source>
</reference>
<keyword evidence="3" id="KW-1133">Transmembrane helix</keyword>
<dbReference type="NCBIfam" id="NF033768">
    <property type="entry name" value="myxo_SS_tail"/>
    <property type="match status" value="1"/>
</dbReference>
<dbReference type="KEGG" id="fsc:FSU_1242"/>
<reference evidence="10" key="2">
    <citation type="submission" date="2010-08" db="EMBL/GenBank/DDBJ databases">
        <title>Complete sequence of Fibrobacter succinogenes subsp. succinogenes S85.</title>
        <authorList>
            <person name="Durkin A.S."/>
            <person name="Nelson K.E."/>
            <person name="Morrison M."/>
            <person name="Forsberg C.W."/>
            <person name="Wilson D.B."/>
            <person name="Russell J.B."/>
            <person name="Cann I.K.O."/>
            <person name="Mackie R.I."/>
            <person name="White B.A."/>
        </authorList>
    </citation>
    <scope>NUCLEOTIDE SEQUENCE [LARGE SCALE GENOMIC DNA]</scope>
    <source>
        <strain evidence="10">ATCC 19169 / S85</strain>
    </source>
</reference>
<evidence type="ECO:0000256" key="5">
    <source>
        <dbReference type="SAM" id="MobiDB-lite"/>
    </source>
</evidence>
<keyword evidence="2" id="KW-0812">Transmembrane</keyword>
<evidence type="ECO:0000313" key="11">
    <source>
        <dbReference type="Proteomes" id="UP000001497"/>
    </source>
</evidence>
<evidence type="ECO:0000256" key="1">
    <source>
        <dbReference type="ARBA" id="ARBA00004167"/>
    </source>
</evidence>
<dbReference type="GO" id="GO:0016020">
    <property type="term" value="C:membrane"/>
    <property type="evidence" value="ECO:0007669"/>
    <property type="project" value="UniProtKB-SubCell"/>
</dbReference>
<keyword evidence="11" id="KW-1185">Reference proteome</keyword>
<dbReference type="PROSITE" id="PS51257">
    <property type="entry name" value="PROKAR_LIPOPROTEIN"/>
    <property type="match status" value="1"/>
</dbReference>
<evidence type="ECO:0000313" key="10">
    <source>
        <dbReference type="Proteomes" id="UP000000517"/>
    </source>
</evidence>
<feature type="domain" description="TonB C-terminal" evidence="7">
    <location>
        <begin position="92"/>
        <end position="153"/>
    </location>
</feature>
<name>C9RNG3_FIBSS</name>
<dbReference type="Proteomes" id="UP000000517">
    <property type="component" value="Chromosome"/>
</dbReference>
<dbReference type="InterPro" id="IPR037682">
    <property type="entry name" value="TonB_C"/>
</dbReference>
<dbReference type="STRING" id="59374.FSU_1242"/>
<keyword evidence="6" id="KW-0732">Signal</keyword>
<feature type="chain" id="PRO_5003000289" evidence="6">
    <location>
        <begin position="23"/>
        <end position="182"/>
    </location>
</feature>
<keyword evidence="9" id="KW-0449">Lipoprotein</keyword>
<sequence length="182" mass="19716">MKTPFFLKFAVIIVAGILAACAGNSQQPVSEPVPTTATPHDESASESKVAEAPKDTSSAQGRSSEKIMEVVRANTPNRLKPLYNNFLRTNPGFEGKITVKFKILPDGNIETGEIVSATTNFPEFEKAVLNDILQWKFDAGDYKNCTVTIPFTFADDGKPAKKGPANLGPAEDAWYGASQGWY</sequence>
<proteinExistence type="predicted"/>
<dbReference type="HOGENOM" id="CLU_1479954_0_0_0"/>
<dbReference type="EMBL" id="CP002158">
    <property type="protein sequence ID" value="ADL26900.1"/>
    <property type="molecule type" value="Genomic_DNA"/>
</dbReference>
<dbReference type="Gene3D" id="3.30.2420.10">
    <property type="entry name" value="TonB"/>
    <property type="match status" value="1"/>
</dbReference>
<dbReference type="AlphaFoldDB" id="C9RNG3"/>
<dbReference type="InterPro" id="IPR049806">
    <property type="entry name" value="MasK-like_C"/>
</dbReference>
<dbReference type="InterPro" id="IPR006260">
    <property type="entry name" value="TonB/TolA_C"/>
</dbReference>
<evidence type="ECO:0000313" key="9">
    <source>
        <dbReference type="EMBL" id="ADL26900.1"/>
    </source>
</evidence>
<evidence type="ECO:0000256" key="4">
    <source>
        <dbReference type="ARBA" id="ARBA00023136"/>
    </source>
</evidence>
<dbReference type="NCBIfam" id="TIGR01352">
    <property type="entry name" value="tonB_Cterm"/>
    <property type="match status" value="1"/>
</dbReference>
<gene>
    <name evidence="8" type="ordered locus">Fisuc_0799</name>
    <name evidence="9" type="ordered locus">FSU_1242</name>
</gene>
<dbReference type="RefSeq" id="WP_014545558.1">
    <property type="nucleotide sequence ID" value="NC_013410.1"/>
</dbReference>
<accession>C9RNG3</accession>